<evidence type="ECO:0000313" key="3">
    <source>
        <dbReference type="Proteomes" id="UP000078541"/>
    </source>
</evidence>
<evidence type="ECO:0000256" key="1">
    <source>
        <dbReference type="SAM" id="MobiDB-lite"/>
    </source>
</evidence>
<keyword evidence="3" id="KW-1185">Reference proteome</keyword>
<dbReference type="Proteomes" id="UP000078541">
    <property type="component" value="Unassembled WGS sequence"/>
</dbReference>
<organism evidence="2 3">
    <name type="scientific">Trachymyrmex septentrionalis</name>
    <dbReference type="NCBI Taxonomy" id="34720"/>
    <lineage>
        <taxon>Eukaryota</taxon>
        <taxon>Metazoa</taxon>
        <taxon>Ecdysozoa</taxon>
        <taxon>Arthropoda</taxon>
        <taxon>Hexapoda</taxon>
        <taxon>Insecta</taxon>
        <taxon>Pterygota</taxon>
        <taxon>Neoptera</taxon>
        <taxon>Endopterygota</taxon>
        <taxon>Hymenoptera</taxon>
        <taxon>Apocrita</taxon>
        <taxon>Aculeata</taxon>
        <taxon>Formicoidea</taxon>
        <taxon>Formicidae</taxon>
        <taxon>Myrmicinae</taxon>
        <taxon>Trachymyrmex</taxon>
    </lineage>
</organism>
<feature type="compositionally biased region" description="Polar residues" evidence="1">
    <location>
        <begin position="121"/>
        <end position="148"/>
    </location>
</feature>
<feature type="region of interest" description="Disordered" evidence="1">
    <location>
        <begin position="121"/>
        <end position="163"/>
    </location>
</feature>
<name>A0A151JUD4_9HYME</name>
<protein>
    <submittedName>
        <fullName evidence="2">Uncharacterized protein</fullName>
    </submittedName>
</protein>
<reference evidence="2 3" key="1">
    <citation type="submission" date="2016-03" db="EMBL/GenBank/DDBJ databases">
        <title>Trachymyrmex septentrionalis WGS genome.</title>
        <authorList>
            <person name="Nygaard S."/>
            <person name="Hu H."/>
            <person name="Boomsma J."/>
            <person name="Zhang G."/>
        </authorList>
    </citation>
    <scope>NUCLEOTIDE SEQUENCE [LARGE SCALE GENOMIC DNA]</scope>
    <source>
        <strain evidence="2">Tsep2-gDNA-1</strain>
        <tissue evidence="2">Whole body</tissue>
    </source>
</reference>
<gene>
    <name evidence="2" type="ORF">ALC56_09498</name>
</gene>
<feature type="compositionally biased region" description="Basic residues" evidence="1">
    <location>
        <begin position="154"/>
        <end position="163"/>
    </location>
</feature>
<evidence type="ECO:0000313" key="2">
    <source>
        <dbReference type="EMBL" id="KYN36161.1"/>
    </source>
</evidence>
<accession>A0A151JUD4</accession>
<dbReference type="EMBL" id="KQ981751">
    <property type="protein sequence ID" value="KYN36161.1"/>
    <property type="molecule type" value="Genomic_DNA"/>
</dbReference>
<sequence>VMETAEKLNVSINKSSLKNNALLKIPSVRSILRTKILNKALLHSYHIQRIDRGRQILVDIHRSAWIFLTKFASSDLLESSATAHDPATSPLKLDCRRGNSQIYERPVALICSQVEHGSSSRQYNRMTVRSAEAASSGNGNEQQSSRLGSPSFRRGQKKLSKKE</sequence>
<dbReference type="AlphaFoldDB" id="A0A151JUD4"/>
<feature type="non-terminal residue" evidence="2">
    <location>
        <position position="1"/>
    </location>
</feature>
<proteinExistence type="predicted"/>